<reference evidence="1" key="1">
    <citation type="journal article" date="2012" name="PLoS ONE">
        <title>Gene sets for utilization of primary and secondary nutrition supplies in the distal gut of endangered iberian lynx.</title>
        <authorList>
            <person name="Alcaide M."/>
            <person name="Messina E."/>
            <person name="Richter M."/>
            <person name="Bargiela R."/>
            <person name="Peplies J."/>
            <person name="Huws S.A."/>
            <person name="Newbold C.J."/>
            <person name="Golyshin P.N."/>
            <person name="Simon M.A."/>
            <person name="Lopez G."/>
            <person name="Yakimov M.M."/>
            <person name="Ferrer M."/>
        </authorList>
    </citation>
    <scope>NUCLEOTIDE SEQUENCE</scope>
</reference>
<comment type="caution">
    <text evidence="1">The sequence shown here is derived from an EMBL/GenBank/DDBJ whole genome shotgun (WGS) entry which is preliminary data.</text>
</comment>
<proteinExistence type="predicted"/>
<dbReference type="EMBL" id="AMCI01004797">
    <property type="protein sequence ID" value="EJW97374.1"/>
    <property type="molecule type" value="Genomic_DNA"/>
</dbReference>
<protein>
    <submittedName>
        <fullName evidence="1">Uncharacterized protein</fullName>
    </submittedName>
</protein>
<evidence type="ECO:0000313" key="1">
    <source>
        <dbReference type="EMBL" id="EJW97374.1"/>
    </source>
</evidence>
<gene>
    <name evidence="1" type="ORF">EVA_14518</name>
</gene>
<accession>J9GDB5</accession>
<dbReference type="AlphaFoldDB" id="J9GDB5"/>
<name>J9GDB5_9ZZZZ</name>
<sequence>MPTSQYAGCHCALHSIYRIFISMPPVNSQQSTIQSTFNTVFNQKKSLSVQDFKILQQFVRHTIGTCTDNQPNHIIHSQGLFIHSLQPFQFTIRIGISLKIS</sequence>
<organism evidence="1">
    <name type="scientific">gut metagenome</name>
    <dbReference type="NCBI Taxonomy" id="749906"/>
    <lineage>
        <taxon>unclassified sequences</taxon>
        <taxon>metagenomes</taxon>
        <taxon>organismal metagenomes</taxon>
    </lineage>
</organism>